<dbReference type="GO" id="GO:0043709">
    <property type="term" value="P:cell adhesion involved in single-species biofilm formation"/>
    <property type="evidence" value="ECO:0007669"/>
    <property type="project" value="TreeGrafter"/>
</dbReference>
<dbReference type="PANTHER" id="PTHR45138">
    <property type="entry name" value="REGULATORY COMPONENTS OF SENSORY TRANSDUCTION SYSTEM"/>
    <property type="match status" value="1"/>
</dbReference>
<comment type="caution">
    <text evidence="4">The sequence shown here is derived from an EMBL/GenBank/DDBJ whole genome shotgun (WGS) entry which is preliminary data.</text>
</comment>
<evidence type="ECO:0000259" key="3">
    <source>
        <dbReference type="PROSITE" id="PS50887"/>
    </source>
</evidence>
<dbReference type="Pfam" id="PF05228">
    <property type="entry name" value="CHASE4"/>
    <property type="match status" value="1"/>
</dbReference>
<protein>
    <recommendedName>
        <fullName evidence="5">GGDEF domain-containing protein</fullName>
    </recommendedName>
</protein>
<dbReference type="InterPro" id="IPR043128">
    <property type="entry name" value="Rev_trsase/Diguanyl_cyclase"/>
</dbReference>
<dbReference type="AlphaFoldDB" id="A0A0F9CPC2"/>
<keyword evidence="1" id="KW-0812">Transmembrane</keyword>
<feature type="non-terminal residue" evidence="4">
    <location>
        <position position="1"/>
    </location>
</feature>
<dbReference type="Gene3D" id="6.10.340.10">
    <property type="match status" value="1"/>
</dbReference>
<feature type="domain" description="HAMP" evidence="2">
    <location>
        <begin position="236"/>
        <end position="289"/>
    </location>
</feature>
<dbReference type="GO" id="GO:0005886">
    <property type="term" value="C:plasma membrane"/>
    <property type="evidence" value="ECO:0007669"/>
    <property type="project" value="TreeGrafter"/>
</dbReference>
<dbReference type="FunFam" id="3.30.70.270:FF:000001">
    <property type="entry name" value="Diguanylate cyclase domain protein"/>
    <property type="match status" value="1"/>
</dbReference>
<dbReference type="InterPro" id="IPR007892">
    <property type="entry name" value="CHASE4"/>
</dbReference>
<feature type="domain" description="GGDEF" evidence="3">
    <location>
        <begin position="332"/>
        <end position="469"/>
    </location>
</feature>
<dbReference type="SMART" id="SM00304">
    <property type="entry name" value="HAMP"/>
    <property type="match status" value="1"/>
</dbReference>
<dbReference type="PROSITE" id="PS50885">
    <property type="entry name" value="HAMP"/>
    <property type="match status" value="1"/>
</dbReference>
<proteinExistence type="predicted"/>
<dbReference type="InterPro" id="IPR000160">
    <property type="entry name" value="GGDEF_dom"/>
</dbReference>
<evidence type="ECO:0000259" key="2">
    <source>
        <dbReference type="PROSITE" id="PS50885"/>
    </source>
</evidence>
<dbReference type="GO" id="GO:0052621">
    <property type="term" value="F:diguanylate cyclase activity"/>
    <property type="evidence" value="ECO:0007669"/>
    <property type="project" value="TreeGrafter"/>
</dbReference>
<accession>A0A0F9CPC2</accession>
<sequence>FDMVEKLIDNIAYEYGIWDDTYHYFNNRDEAYLRNNFDIAIFSNYGLDIAILVDNKGEIVWSAFADLNNERFFLRGMFNPSELIPFVAGSSKTKVDGPTSRSGIINTTLGPLVFSSYAVLKSDESGDSPGSILFGRFIDKDMIKEVADTVKMDFSAAPINKQGVGHFKQMALSEQYRDSSNKIEWYLLDVNETPILKLTLQLDQRTFTDSILSVQMLTAIGALVFSWLIIIFVLNRSLLRPILTISQHLSQIRSSGDYSARINNLRKDEVGTLSHECDLLIGYIEQQNAIVEDQTQELRRLSYEDGLTLLANRRRLDQALGDNWNICGRDQKPISMLLLDIDYFKKYNDYYGHQLGDLALVAIGRLMQSTISRKSDLAARYGGEEFAFLLPDTDLAGAKLVAEKFKRQLQEEAIPHQRSTVASVLTVSIGIATITPAMDDNPWQLIQNADRALYRAKDEGRDRHAFFQPST</sequence>
<feature type="transmembrane region" description="Helical" evidence="1">
    <location>
        <begin position="212"/>
        <end position="234"/>
    </location>
</feature>
<dbReference type="Pfam" id="PF00990">
    <property type="entry name" value="GGDEF"/>
    <property type="match status" value="1"/>
</dbReference>
<dbReference type="InterPro" id="IPR050469">
    <property type="entry name" value="Diguanylate_Cyclase"/>
</dbReference>
<dbReference type="InterPro" id="IPR029787">
    <property type="entry name" value="Nucleotide_cyclase"/>
</dbReference>
<dbReference type="CDD" id="cd06225">
    <property type="entry name" value="HAMP"/>
    <property type="match status" value="1"/>
</dbReference>
<dbReference type="NCBIfam" id="TIGR00254">
    <property type="entry name" value="GGDEF"/>
    <property type="match status" value="1"/>
</dbReference>
<dbReference type="InterPro" id="IPR003660">
    <property type="entry name" value="HAMP_dom"/>
</dbReference>
<dbReference type="Pfam" id="PF00672">
    <property type="entry name" value="HAMP"/>
    <property type="match status" value="1"/>
</dbReference>
<reference evidence="4" key="1">
    <citation type="journal article" date="2015" name="Nature">
        <title>Complex archaea that bridge the gap between prokaryotes and eukaryotes.</title>
        <authorList>
            <person name="Spang A."/>
            <person name="Saw J.H."/>
            <person name="Jorgensen S.L."/>
            <person name="Zaremba-Niedzwiedzka K."/>
            <person name="Martijn J."/>
            <person name="Lind A.E."/>
            <person name="van Eijk R."/>
            <person name="Schleper C."/>
            <person name="Guy L."/>
            <person name="Ettema T.J."/>
        </authorList>
    </citation>
    <scope>NUCLEOTIDE SEQUENCE</scope>
</reference>
<evidence type="ECO:0000256" key="1">
    <source>
        <dbReference type="SAM" id="Phobius"/>
    </source>
</evidence>
<dbReference type="SMART" id="SM00267">
    <property type="entry name" value="GGDEF"/>
    <property type="match status" value="1"/>
</dbReference>
<organism evidence="4">
    <name type="scientific">marine sediment metagenome</name>
    <dbReference type="NCBI Taxonomy" id="412755"/>
    <lineage>
        <taxon>unclassified sequences</taxon>
        <taxon>metagenomes</taxon>
        <taxon>ecological metagenomes</taxon>
    </lineage>
</organism>
<name>A0A0F9CPC2_9ZZZZ</name>
<dbReference type="EMBL" id="LAZR01032325">
    <property type="protein sequence ID" value="KKL51223.1"/>
    <property type="molecule type" value="Genomic_DNA"/>
</dbReference>
<evidence type="ECO:0000313" key="4">
    <source>
        <dbReference type="EMBL" id="KKL51223.1"/>
    </source>
</evidence>
<evidence type="ECO:0008006" key="5">
    <source>
        <dbReference type="Google" id="ProtNLM"/>
    </source>
</evidence>
<dbReference type="CDD" id="cd01949">
    <property type="entry name" value="GGDEF"/>
    <property type="match status" value="1"/>
</dbReference>
<dbReference type="SUPFAM" id="SSF55073">
    <property type="entry name" value="Nucleotide cyclase"/>
    <property type="match status" value="1"/>
</dbReference>
<dbReference type="GO" id="GO:1902201">
    <property type="term" value="P:negative regulation of bacterial-type flagellum-dependent cell motility"/>
    <property type="evidence" value="ECO:0007669"/>
    <property type="project" value="TreeGrafter"/>
</dbReference>
<dbReference type="PANTHER" id="PTHR45138:SF9">
    <property type="entry name" value="DIGUANYLATE CYCLASE DGCM-RELATED"/>
    <property type="match status" value="1"/>
</dbReference>
<dbReference type="PROSITE" id="PS50887">
    <property type="entry name" value="GGDEF"/>
    <property type="match status" value="1"/>
</dbReference>
<dbReference type="GO" id="GO:0007165">
    <property type="term" value="P:signal transduction"/>
    <property type="evidence" value="ECO:0007669"/>
    <property type="project" value="InterPro"/>
</dbReference>
<keyword evidence="1" id="KW-0472">Membrane</keyword>
<gene>
    <name evidence="4" type="ORF">LCGC14_2297650</name>
</gene>
<keyword evidence="1" id="KW-1133">Transmembrane helix</keyword>
<dbReference type="Gene3D" id="3.30.70.270">
    <property type="match status" value="1"/>
</dbReference>